<sequence length="204" mass="22070">MAARHDASPKALIKAREREATKPGRNKLSGRGSGLTPRVRQAVELMIYGRPGDPRARVTLKEAAETVGISERTLKAAVLKPAVMAFHQKIYEALRTGEKPASVRVIAAIRDDATLRTTAAGQKVQLEAAKALAFEPPSHQVQVNTQVNVDGRSVTPGYVIDLRRDKDSATTLDDMDRASLCGVRYSSSETLDHAVSADPETEKS</sequence>
<dbReference type="EMBL" id="AMQQ01000029">
    <property type="protein sequence ID" value="EKJ94381.1"/>
    <property type="molecule type" value="Genomic_DNA"/>
</dbReference>
<name>A0ABN0HIP5_RHILU</name>
<keyword evidence="3" id="KW-1185">Reference proteome</keyword>
<dbReference type="Proteomes" id="UP000017668">
    <property type="component" value="Unassembled WGS sequence"/>
</dbReference>
<dbReference type="RefSeq" id="WP_006699666.1">
    <property type="nucleotide sequence ID" value="NZ_AMQQ01000029.1"/>
</dbReference>
<feature type="compositionally biased region" description="Basic and acidic residues" evidence="1">
    <location>
        <begin position="1"/>
        <end position="22"/>
    </location>
</feature>
<evidence type="ECO:0000313" key="2">
    <source>
        <dbReference type="EMBL" id="EKJ94381.1"/>
    </source>
</evidence>
<evidence type="ECO:0000256" key="1">
    <source>
        <dbReference type="SAM" id="MobiDB-lite"/>
    </source>
</evidence>
<organism evidence="2 3">
    <name type="scientific">Bradyrhizobium lupini HPC(L)</name>
    <dbReference type="NCBI Taxonomy" id="1229491"/>
    <lineage>
        <taxon>Bacteria</taxon>
        <taxon>Pseudomonadati</taxon>
        <taxon>Pseudomonadota</taxon>
        <taxon>Alphaproteobacteria</taxon>
        <taxon>Hyphomicrobiales</taxon>
        <taxon>Nitrobacteraceae</taxon>
        <taxon>Bradyrhizobium</taxon>
    </lineage>
</organism>
<proteinExistence type="predicted"/>
<comment type="caution">
    <text evidence="2">The sequence shown here is derived from an EMBL/GenBank/DDBJ whole genome shotgun (WGS) entry which is preliminary data.</text>
</comment>
<feature type="region of interest" description="Disordered" evidence="1">
    <location>
        <begin position="1"/>
        <end position="35"/>
    </location>
</feature>
<reference evidence="2 3" key="1">
    <citation type="journal article" date="2013" name="Genome Announc.">
        <title>Genome Sequence of Rhizobium lupini HPC(L) Isolated from Saline Desert Soil, Kutch (Gujarat).</title>
        <authorList>
            <person name="Agarwal L."/>
            <person name="Purohit H.J."/>
        </authorList>
    </citation>
    <scope>NUCLEOTIDE SEQUENCE [LARGE SCALE GENOMIC DNA]</scope>
    <source>
        <strain evidence="3">HPC(L)</strain>
    </source>
</reference>
<protein>
    <submittedName>
        <fullName evidence="2">Uncharacterized protein</fullName>
    </submittedName>
</protein>
<gene>
    <name evidence="2" type="ORF">C241_19482</name>
</gene>
<accession>A0ABN0HIP5</accession>
<evidence type="ECO:0000313" key="3">
    <source>
        <dbReference type="Proteomes" id="UP000017668"/>
    </source>
</evidence>